<evidence type="ECO:0000256" key="4">
    <source>
        <dbReference type="ARBA" id="ARBA00022692"/>
    </source>
</evidence>
<evidence type="ECO:0000256" key="2">
    <source>
        <dbReference type="ARBA" id="ARBA00006448"/>
    </source>
</evidence>
<evidence type="ECO:0000313" key="10">
    <source>
        <dbReference type="EMBL" id="CAJ49214.1"/>
    </source>
</evidence>
<dbReference type="InterPro" id="IPR023090">
    <property type="entry name" value="UPF0702_alpha/beta_dom_sf"/>
</dbReference>
<dbReference type="HOGENOM" id="CLU_077149_4_0_4"/>
<feature type="transmembrane region" description="Helical" evidence="7">
    <location>
        <begin position="12"/>
        <end position="33"/>
    </location>
</feature>
<accession>Q2L1P1</accession>
<dbReference type="OrthoDB" id="9778331at2"/>
<evidence type="ECO:0000313" key="11">
    <source>
        <dbReference type="Proteomes" id="UP000001977"/>
    </source>
</evidence>
<dbReference type="Proteomes" id="UP000001977">
    <property type="component" value="Chromosome"/>
</dbReference>
<dbReference type="InterPro" id="IPR048454">
    <property type="entry name" value="YetF_N"/>
</dbReference>
<dbReference type="Pfam" id="PF20730">
    <property type="entry name" value="YetF_N"/>
    <property type="match status" value="1"/>
</dbReference>
<dbReference type="Gene3D" id="3.30.240.20">
    <property type="entry name" value="bsu07140 like domains"/>
    <property type="match status" value="2"/>
</dbReference>
<evidence type="ECO:0000256" key="1">
    <source>
        <dbReference type="ARBA" id="ARBA00004651"/>
    </source>
</evidence>
<keyword evidence="5 7" id="KW-1133">Transmembrane helix</keyword>
<dbReference type="KEGG" id="bav:BAV1605"/>
<dbReference type="InterPro" id="IPR007353">
    <property type="entry name" value="DUF421"/>
</dbReference>
<name>Q2L1P1_BORA1</name>
<dbReference type="AlphaFoldDB" id="Q2L1P1"/>
<evidence type="ECO:0000259" key="8">
    <source>
        <dbReference type="Pfam" id="PF04239"/>
    </source>
</evidence>
<comment type="subcellular location">
    <subcellularLocation>
        <location evidence="1">Cell membrane</location>
        <topology evidence="1">Multi-pass membrane protein</topology>
    </subcellularLocation>
</comment>
<reference evidence="10 11" key="1">
    <citation type="journal article" date="2006" name="J. Bacteriol.">
        <title>Comparison of the genome sequence of the poultry pathogen Bordetella avium with those of B. bronchiseptica, B. pertussis, and B. parapertussis reveals extensive diversity in surface structures associated with host interaction.</title>
        <authorList>
            <person name="Sebaihia M."/>
            <person name="Preston A."/>
            <person name="Maskell D.J."/>
            <person name="Kuzmiak H."/>
            <person name="Connell T.D."/>
            <person name="King N.D."/>
            <person name="Orndorff P.E."/>
            <person name="Miyamoto D.M."/>
            <person name="Thomson N.R."/>
            <person name="Harris D."/>
            <person name="Goble A."/>
            <person name="Lord A."/>
            <person name="Murphy L."/>
            <person name="Quail M.A."/>
            <person name="Rutter S."/>
            <person name="Squares R."/>
            <person name="Squares S."/>
            <person name="Woodward J."/>
            <person name="Parkhill J."/>
            <person name="Temple L.M."/>
        </authorList>
    </citation>
    <scope>NUCLEOTIDE SEQUENCE [LARGE SCALE GENOMIC DNA]</scope>
    <source>
        <strain evidence="10 11">197N</strain>
    </source>
</reference>
<evidence type="ECO:0000256" key="7">
    <source>
        <dbReference type="SAM" id="Phobius"/>
    </source>
</evidence>
<evidence type="ECO:0000259" key="9">
    <source>
        <dbReference type="Pfam" id="PF20730"/>
    </source>
</evidence>
<dbReference type="PANTHER" id="PTHR34582:SF6">
    <property type="entry name" value="UPF0702 TRANSMEMBRANE PROTEIN YCAP"/>
    <property type="match status" value="1"/>
</dbReference>
<keyword evidence="11" id="KW-1185">Reference proteome</keyword>
<feature type="transmembrane region" description="Helical" evidence="7">
    <location>
        <begin position="45"/>
        <end position="62"/>
    </location>
</feature>
<dbReference type="Pfam" id="PF04239">
    <property type="entry name" value="DUF421"/>
    <property type="match status" value="1"/>
</dbReference>
<evidence type="ECO:0000256" key="3">
    <source>
        <dbReference type="ARBA" id="ARBA00022475"/>
    </source>
</evidence>
<feature type="domain" description="YetF C-terminal" evidence="8">
    <location>
        <begin position="91"/>
        <end position="213"/>
    </location>
</feature>
<dbReference type="GO" id="GO:0005886">
    <property type="term" value="C:plasma membrane"/>
    <property type="evidence" value="ECO:0007669"/>
    <property type="project" value="UniProtKB-SubCell"/>
</dbReference>
<keyword evidence="4 7" id="KW-0812">Transmembrane</keyword>
<feature type="domain" description="YetF-like N-terminal transmembrane" evidence="9">
    <location>
        <begin position="13"/>
        <end position="88"/>
    </location>
</feature>
<evidence type="ECO:0000256" key="5">
    <source>
        <dbReference type="ARBA" id="ARBA00022989"/>
    </source>
</evidence>
<sequence length="232" mass="25920">MNWFDAFDSLGHYLFLALKLLVGLLIIVTNMNLTGKTKLSQMNAIDLVGNFILGGVVGGIIYNGDISFVTYIVCLLIGIGLIDLFNYLIAKTNFFRAFAVGSPITLIADSKFCVDVINNKRNKIDLPIIASLLRSSGHFSFSNVDFLQIEPGGQLTIVEKENARPRPASIILMNGVIFSELLKNLHRSDDWLRQHLQQAGLSELQEIFLVEWWNDRLTIVMCDGTIRTQTAI</sequence>
<protein>
    <submittedName>
        <fullName evidence="10">Membrane protein</fullName>
    </submittedName>
</protein>
<dbReference type="EMBL" id="AM167904">
    <property type="protein sequence ID" value="CAJ49214.1"/>
    <property type="molecule type" value="Genomic_DNA"/>
</dbReference>
<evidence type="ECO:0000256" key="6">
    <source>
        <dbReference type="ARBA" id="ARBA00023136"/>
    </source>
</evidence>
<dbReference type="eggNOG" id="COG2323">
    <property type="taxonomic scope" value="Bacteria"/>
</dbReference>
<dbReference type="STRING" id="360910.BAV1605"/>
<keyword evidence="6 7" id="KW-0472">Membrane</keyword>
<keyword evidence="3" id="KW-1003">Cell membrane</keyword>
<dbReference type="RefSeq" id="WP_012417276.1">
    <property type="nucleotide sequence ID" value="NC_010645.1"/>
</dbReference>
<feature type="transmembrane region" description="Helical" evidence="7">
    <location>
        <begin position="68"/>
        <end position="89"/>
    </location>
</feature>
<comment type="similarity">
    <text evidence="2">Belongs to the UPF0702 family.</text>
</comment>
<organism evidence="10 11">
    <name type="scientific">Bordetella avium (strain 197N)</name>
    <dbReference type="NCBI Taxonomy" id="360910"/>
    <lineage>
        <taxon>Bacteria</taxon>
        <taxon>Pseudomonadati</taxon>
        <taxon>Pseudomonadota</taxon>
        <taxon>Betaproteobacteria</taxon>
        <taxon>Burkholderiales</taxon>
        <taxon>Alcaligenaceae</taxon>
        <taxon>Bordetella</taxon>
    </lineage>
</organism>
<dbReference type="PANTHER" id="PTHR34582">
    <property type="entry name" value="UPF0702 TRANSMEMBRANE PROTEIN YCAP"/>
    <property type="match status" value="1"/>
</dbReference>
<gene>
    <name evidence="10" type="ordered locus">BAV1605</name>
</gene>
<proteinExistence type="inferred from homology"/>